<dbReference type="SUPFAM" id="SSF51197">
    <property type="entry name" value="Clavaminate synthase-like"/>
    <property type="match status" value="1"/>
</dbReference>
<dbReference type="RefSeq" id="WP_345250142.1">
    <property type="nucleotide sequence ID" value="NZ_BAABFO010000011.1"/>
</dbReference>
<keyword evidence="3" id="KW-0045">Antibiotic biosynthesis</keyword>
<gene>
    <name evidence="5" type="ORF">GCM10023144_26290</name>
</gene>
<keyword evidence="2" id="KW-0560">Oxidoreductase</keyword>
<dbReference type="InterPro" id="IPR003819">
    <property type="entry name" value="TauD/TfdA-like"/>
</dbReference>
<dbReference type="PANTHER" id="PTHR10696">
    <property type="entry name" value="GAMMA-BUTYROBETAINE HYDROXYLASE-RELATED"/>
    <property type="match status" value="1"/>
</dbReference>
<accession>A0ABP8H4S6</accession>
<sequence length="337" mass="36668">MTASTFAPIDHPSAWRAADVADSPAWRVRLAPEAAAELAGGAARTDRASLASITASPVDRAAFPAAAAQLAAIEREVMLGRGFVLLNGLDPGLDDGMLKACYWIIANLLGTPLSQNSYGDLLCDVIDTGKKIGEKRVRGYQTNADLKFHTDRADIVGLLCVRKAMRGGSSSISSAVTAYNELLRRRPELLVPLTEGLYYMNVEEGGDSSLKRVPIFDLRDGVLSCRYSRNTMATAMLNGAPFTELEKEALDALDALAADPALRLDMTLERGDIQLINNYTTLHARTAFEDYPDPRLKRCKTRAWMRSLSGRPVGPHFDDYAGVPVTLEREIARRAAV</sequence>
<dbReference type="InterPro" id="IPR042098">
    <property type="entry name" value="TauD-like_sf"/>
</dbReference>
<reference evidence="6" key="1">
    <citation type="journal article" date="2019" name="Int. J. Syst. Evol. Microbiol.">
        <title>The Global Catalogue of Microorganisms (GCM) 10K type strain sequencing project: providing services to taxonomists for standard genome sequencing and annotation.</title>
        <authorList>
            <consortium name="The Broad Institute Genomics Platform"/>
            <consortium name="The Broad Institute Genome Sequencing Center for Infectious Disease"/>
            <person name="Wu L."/>
            <person name="Ma J."/>
        </authorList>
    </citation>
    <scope>NUCLEOTIDE SEQUENCE [LARGE SCALE GENOMIC DNA]</scope>
    <source>
        <strain evidence="6">JCM 17666</strain>
    </source>
</reference>
<dbReference type="Pfam" id="PF02668">
    <property type="entry name" value="TauD"/>
    <property type="match status" value="1"/>
</dbReference>
<protein>
    <submittedName>
        <fullName evidence="5">TauD/TfdA family dioxygenase</fullName>
    </submittedName>
</protein>
<proteinExistence type="predicted"/>
<evidence type="ECO:0000313" key="5">
    <source>
        <dbReference type="EMBL" id="GAA4334243.1"/>
    </source>
</evidence>
<keyword evidence="5" id="KW-0223">Dioxygenase</keyword>
<keyword evidence="6" id="KW-1185">Reference proteome</keyword>
<evidence type="ECO:0000256" key="1">
    <source>
        <dbReference type="ARBA" id="ARBA00001954"/>
    </source>
</evidence>
<evidence type="ECO:0000259" key="4">
    <source>
        <dbReference type="Pfam" id="PF02668"/>
    </source>
</evidence>
<evidence type="ECO:0000256" key="2">
    <source>
        <dbReference type="ARBA" id="ARBA00023002"/>
    </source>
</evidence>
<dbReference type="Proteomes" id="UP001501671">
    <property type="component" value="Unassembled WGS sequence"/>
</dbReference>
<organism evidence="5 6">
    <name type="scientific">Pigmentiphaga soli</name>
    <dbReference type="NCBI Taxonomy" id="1007095"/>
    <lineage>
        <taxon>Bacteria</taxon>
        <taxon>Pseudomonadati</taxon>
        <taxon>Pseudomonadota</taxon>
        <taxon>Betaproteobacteria</taxon>
        <taxon>Burkholderiales</taxon>
        <taxon>Alcaligenaceae</taxon>
        <taxon>Pigmentiphaga</taxon>
    </lineage>
</organism>
<dbReference type="EMBL" id="BAABFO010000011">
    <property type="protein sequence ID" value="GAA4334243.1"/>
    <property type="molecule type" value="Genomic_DNA"/>
</dbReference>
<evidence type="ECO:0000313" key="6">
    <source>
        <dbReference type="Proteomes" id="UP001501671"/>
    </source>
</evidence>
<feature type="domain" description="TauD/TfdA-like" evidence="4">
    <location>
        <begin position="59"/>
        <end position="299"/>
    </location>
</feature>
<name>A0ABP8H4S6_9BURK</name>
<comment type="caution">
    <text evidence="5">The sequence shown here is derived from an EMBL/GenBank/DDBJ whole genome shotgun (WGS) entry which is preliminary data.</text>
</comment>
<dbReference type="PANTHER" id="PTHR10696:SF56">
    <property type="entry name" value="TAUD_TFDA-LIKE DOMAIN-CONTAINING PROTEIN"/>
    <property type="match status" value="1"/>
</dbReference>
<dbReference type="GO" id="GO:0051213">
    <property type="term" value="F:dioxygenase activity"/>
    <property type="evidence" value="ECO:0007669"/>
    <property type="project" value="UniProtKB-KW"/>
</dbReference>
<dbReference type="Gene3D" id="3.60.130.10">
    <property type="entry name" value="Clavaminate synthase-like"/>
    <property type="match status" value="1"/>
</dbReference>
<dbReference type="InterPro" id="IPR050411">
    <property type="entry name" value="AlphaKG_dependent_hydroxylases"/>
</dbReference>
<comment type="cofactor">
    <cofactor evidence="1">
        <name>Fe(2+)</name>
        <dbReference type="ChEBI" id="CHEBI:29033"/>
    </cofactor>
</comment>
<evidence type="ECO:0000256" key="3">
    <source>
        <dbReference type="ARBA" id="ARBA00023194"/>
    </source>
</evidence>